<keyword evidence="2" id="KW-0812">Transmembrane</keyword>
<dbReference type="EMBL" id="CP118375">
    <property type="protein sequence ID" value="WFD42387.1"/>
    <property type="molecule type" value="Genomic_DNA"/>
</dbReference>
<feature type="transmembrane region" description="Helical" evidence="2">
    <location>
        <begin position="152"/>
        <end position="175"/>
    </location>
</feature>
<gene>
    <name evidence="3" type="ORF">MPSI1_001030</name>
</gene>
<accession>A0AAF0JCX2</accession>
<dbReference type="AlphaFoldDB" id="A0AAF0JCX2"/>
<feature type="compositionally biased region" description="Basic residues" evidence="1">
    <location>
        <begin position="429"/>
        <end position="438"/>
    </location>
</feature>
<reference evidence="3" key="1">
    <citation type="submission" date="2023-02" db="EMBL/GenBank/DDBJ databases">
        <title>Mating type loci evolution in Malassezia.</title>
        <authorList>
            <person name="Coelho M.A."/>
        </authorList>
    </citation>
    <scope>NUCLEOTIDE SEQUENCE</scope>
    <source>
        <strain evidence="3">CBS 14136</strain>
    </source>
</reference>
<organism evidence="3 4">
    <name type="scientific">Malassezia psittaci</name>
    <dbReference type="NCBI Taxonomy" id="1821823"/>
    <lineage>
        <taxon>Eukaryota</taxon>
        <taxon>Fungi</taxon>
        <taxon>Dikarya</taxon>
        <taxon>Basidiomycota</taxon>
        <taxon>Ustilaginomycotina</taxon>
        <taxon>Malasseziomycetes</taxon>
        <taxon>Malasseziales</taxon>
        <taxon>Malasseziaceae</taxon>
        <taxon>Malassezia</taxon>
    </lineage>
</organism>
<evidence type="ECO:0000313" key="4">
    <source>
        <dbReference type="Proteomes" id="UP001214628"/>
    </source>
</evidence>
<keyword evidence="4" id="KW-1185">Reference proteome</keyword>
<feature type="compositionally biased region" description="Polar residues" evidence="1">
    <location>
        <begin position="398"/>
        <end position="407"/>
    </location>
</feature>
<evidence type="ECO:0000256" key="1">
    <source>
        <dbReference type="SAM" id="MobiDB-lite"/>
    </source>
</evidence>
<dbReference type="Proteomes" id="UP001214628">
    <property type="component" value="Chromosome 1"/>
</dbReference>
<evidence type="ECO:0000256" key="2">
    <source>
        <dbReference type="SAM" id="Phobius"/>
    </source>
</evidence>
<keyword evidence="2" id="KW-1133">Transmembrane helix</keyword>
<name>A0AAF0JCX2_9BASI</name>
<feature type="region of interest" description="Disordered" evidence="1">
    <location>
        <begin position="278"/>
        <end position="450"/>
    </location>
</feature>
<evidence type="ECO:0000313" key="3">
    <source>
        <dbReference type="EMBL" id="WFD42387.1"/>
    </source>
</evidence>
<feature type="compositionally biased region" description="Basic and acidic residues" evidence="1">
    <location>
        <begin position="439"/>
        <end position="449"/>
    </location>
</feature>
<sequence length="473" mass="52023">MVEKQARSESSDYIPREFLLRLVRHQQDQSPPAQVGLEVARQAIHRILLPQPAGLQVVQDLPLLKDLPAPDRQLRLPQVLDLVVVHRVVRQEAAQGAQAVQAVQAVAAQCLRTVQTLGSSSAASATSSSSASLTNQKAVSHGVGGSGLSSGAVAGIAIGGAAGLALLGLIAWLIARWAAKQNEAEERPMMHQATEPPVSSEYQMPPNDSNMSFAPSYDAYAQPMQPATYEGQYAGNGYSYRDPVAEAAAGIQHPPQAAQYAPNMSFVPGQPVNAMHQAEALSTDETQPTQRHRPHKKRRDNRVSEWVDADVNPVSDYGADPYRTAGVGSQWTSPEDFDAQVQRTSSGGQNSWPSSNDLASEKYAGDEQLSELDTPSRRRQKRYTNSHGVPREHYADRSQGTYDNSDQYDNDWSHSGMGEENSLSELPYARRRQQRHRSTRDLTPSHDIDLDAEQAVENLRANRRQTYSHRNYF</sequence>
<proteinExistence type="predicted"/>
<keyword evidence="2" id="KW-0472">Membrane</keyword>
<feature type="compositionally biased region" description="Polar residues" evidence="1">
    <location>
        <begin position="341"/>
        <end position="358"/>
    </location>
</feature>
<feature type="compositionally biased region" description="Basic residues" evidence="1">
    <location>
        <begin position="290"/>
        <end position="300"/>
    </location>
</feature>
<protein>
    <submittedName>
        <fullName evidence="3">Uncharacterized protein</fullName>
    </submittedName>
</protein>